<dbReference type="Gene3D" id="3.40.50.300">
    <property type="entry name" value="P-loop containing nucleotide triphosphate hydrolases"/>
    <property type="match status" value="1"/>
</dbReference>
<comment type="caution">
    <text evidence="5">The sequence shown here is derived from an EMBL/GenBank/DDBJ whole genome shotgun (WGS) entry which is preliminary data.</text>
</comment>
<dbReference type="InterPro" id="IPR050166">
    <property type="entry name" value="ABC_transporter_ATP-bind"/>
</dbReference>
<feature type="domain" description="ABC transporter" evidence="4">
    <location>
        <begin position="7"/>
        <end position="249"/>
    </location>
</feature>
<dbReference type="Pfam" id="PF00005">
    <property type="entry name" value="ABC_tran"/>
    <property type="match status" value="1"/>
</dbReference>
<name>A0A919FZI9_9MICO</name>
<evidence type="ECO:0000256" key="2">
    <source>
        <dbReference type="ARBA" id="ARBA00022741"/>
    </source>
</evidence>
<keyword evidence="2" id="KW-0547">Nucleotide-binding</keyword>
<evidence type="ECO:0000256" key="1">
    <source>
        <dbReference type="ARBA" id="ARBA00022448"/>
    </source>
</evidence>
<dbReference type="InterPro" id="IPR003439">
    <property type="entry name" value="ABC_transporter-like_ATP-bd"/>
</dbReference>
<reference evidence="5" key="2">
    <citation type="submission" date="2020-09" db="EMBL/GenBank/DDBJ databases">
        <authorList>
            <person name="Sun Q."/>
            <person name="Zhou Y."/>
        </authorList>
    </citation>
    <scope>NUCLEOTIDE SEQUENCE</scope>
    <source>
        <strain evidence="5">CGMCC 4.7398</strain>
    </source>
</reference>
<dbReference type="Proteomes" id="UP000627369">
    <property type="component" value="Unassembled WGS sequence"/>
</dbReference>
<keyword evidence="3 5" id="KW-0067">ATP-binding</keyword>
<gene>
    <name evidence="5" type="ORF">GCM10017772_29690</name>
</gene>
<dbReference type="InterPro" id="IPR017871">
    <property type="entry name" value="ABC_transporter-like_CS"/>
</dbReference>
<dbReference type="GO" id="GO:0016887">
    <property type="term" value="F:ATP hydrolysis activity"/>
    <property type="evidence" value="ECO:0007669"/>
    <property type="project" value="InterPro"/>
</dbReference>
<dbReference type="EMBL" id="BNAS01000004">
    <property type="protein sequence ID" value="GHH74838.1"/>
    <property type="molecule type" value="Genomic_DNA"/>
</dbReference>
<proteinExistence type="predicted"/>
<dbReference type="GO" id="GO:0005524">
    <property type="term" value="F:ATP binding"/>
    <property type="evidence" value="ECO:0007669"/>
    <property type="project" value="UniProtKB-KW"/>
</dbReference>
<organism evidence="5 6">
    <name type="scientific">Promicromonospora soli</name>
    <dbReference type="NCBI Taxonomy" id="2035533"/>
    <lineage>
        <taxon>Bacteria</taxon>
        <taxon>Bacillati</taxon>
        <taxon>Actinomycetota</taxon>
        <taxon>Actinomycetes</taxon>
        <taxon>Micrococcales</taxon>
        <taxon>Promicromonosporaceae</taxon>
        <taxon>Promicromonospora</taxon>
    </lineage>
</organism>
<reference evidence="5" key="1">
    <citation type="journal article" date="2014" name="Int. J. Syst. Evol. Microbiol.">
        <title>Complete genome sequence of Corynebacterium casei LMG S-19264T (=DSM 44701T), isolated from a smear-ripened cheese.</title>
        <authorList>
            <consortium name="US DOE Joint Genome Institute (JGI-PGF)"/>
            <person name="Walter F."/>
            <person name="Albersmeier A."/>
            <person name="Kalinowski J."/>
            <person name="Ruckert C."/>
        </authorList>
    </citation>
    <scope>NUCLEOTIDE SEQUENCE</scope>
    <source>
        <strain evidence="5">CGMCC 4.7398</strain>
    </source>
</reference>
<dbReference type="PANTHER" id="PTHR42788">
    <property type="entry name" value="TAURINE IMPORT ATP-BINDING PROTEIN-RELATED"/>
    <property type="match status" value="1"/>
</dbReference>
<dbReference type="RefSeq" id="WP_189670035.1">
    <property type="nucleotide sequence ID" value="NZ_BNAS01000004.1"/>
</dbReference>
<evidence type="ECO:0000256" key="3">
    <source>
        <dbReference type="ARBA" id="ARBA00022840"/>
    </source>
</evidence>
<evidence type="ECO:0000313" key="6">
    <source>
        <dbReference type="Proteomes" id="UP000627369"/>
    </source>
</evidence>
<dbReference type="InterPro" id="IPR003593">
    <property type="entry name" value="AAA+_ATPase"/>
</dbReference>
<dbReference type="PROSITE" id="PS50893">
    <property type="entry name" value="ABC_TRANSPORTER_2"/>
    <property type="match status" value="1"/>
</dbReference>
<sequence>MAANTAIRIAEARKVYGSGSSAMVALHDVDLEIPTGRFVSIIGPSGCGKSTLLRLIADLETPDAGSVEVLGGSAADACDGKHVGFVPQSPALLPWLNVLHNVTLPHKVNRGASRKRRAGAADARPMPDMEQLLRAVGLDDAMHKLPSELSGGMQQRVAIVRAMGLQPDVLLMDEPFSALDEFTREALQEQLLDLWDDTTATVVFVTHSVSEAVRLSDQVVVMAPRPGRIIDVIDVDLPRPRRWDRFTSDAFHHYENLIRECLQSAWHSPDLPSAA</sequence>
<dbReference type="SMART" id="SM00382">
    <property type="entry name" value="AAA"/>
    <property type="match status" value="1"/>
</dbReference>
<accession>A0A919FZI9</accession>
<evidence type="ECO:0000259" key="4">
    <source>
        <dbReference type="PROSITE" id="PS50893"/>
    </source>
</evidence>
<keyword evidence="6" id="KW-1185">Reference proteome</keyword>
<dbReference type="CDD" id="cd03293">
    <property type="entry name" value="ABC_NrtD_SsuB_transporters"/>
    <property type="match status" value="1"/>
</dbReference>
<dbReference type="PANTHER" id="PTHR42788:SF20">
    <property type="entry name" value="ABC TRANSPORTER ATP-BINDING PROTEIN"/>
    <property type="match status" value="1"/>
</dbReference>
<dbReference type="AlphaFoldDB" id="A0A919FZI9"/>
<dbReference type="PROSITE" id="PS00211">
    <property type="entry name" value="ABC_TRANSPORTER_1"/>
    <property type="match status" value="1"/>
</dbReference>
<protein>
    <submittedName>
        <fullName evidence="5">Sulfonate ABC transporter ATP-binding lipoprotein</fullName>
    </submittedName>
</protein>
<evidence type="ECO:0000313" key="5">
    <source>
        <dbReference type="EMBL" id="GHH74838.1"/>
    </source>
</evidence>
<dbReference type="InterPro" id="IPR027417">
    <property type="entry name" value="P-loop_NTPase"/>
</dbReference>
<keyword evidence="1" id="KW-0813">Transport</keyword>
<dbReference type="SUPFAM" id="SSF52540">
    <property type="entry name" value="P-loop containing nucleoside triphosphate hydrolases"/>
    <property type="match status" value="1"/>
</dbReference>
<keyword evidence="5" id="KW-0449">Lipoprotein</keyword>